<dbReference type="GO" id="GO:0003677">
    <property type="term" value="F:DNA binding"/>
    <property type="evidence" value="ECO:0007669"/>
    <property type="project" value="UniProtKB-KW"/>
</dbReference>
<dbReference type="InterPro" id="IPR036388">
    <property type="entry name" value="WH-like_DNA-bd_sf"/>
</dbReference>
<dbReference type="Gene3D" id="1.10.10.10">
    <property type="entry name" value="Winged helix-like DNA-binding domain superfamily/Winged helix DNA-binding domain"/>
    <property type="match status" value="1"/>
</dbReference>
<feature type="coiled-coil region" evidence="4">
    <location>
        <begin position="114"/>
        <end position="144"/>
    </location>
</feature>
<keyword evidence="1" id="KW-0805">Transcription regulation</keyword>
<keyword evidence="7" id="KW-1185">Reference proteome</keyword>
<evidence type="ECO:0000256" key="2">
    <source>
        <dbReference type="ARBA" id="ARBA00023125"/>
    </source>
</evidence>
<keyword evidence="4" id="KW-0175">Coiled coil</keyword>
<dbReference type="InterPro" id="IPR036390">
    <property type="entry name" value="WH_DNA-bd_sf"/>
</dbReference>
<dbReference type="RefSeq" id="WP_274373336.1">
    <property type="nucleotide sequence ID" value="NZ_CP072943.1"/>
</dbReference>
<proteinExistence type="predicted"/>
<dbReference type="SUPFAM" id="SSF46785">
    <property type="entry name" value="Winged helix' DNA-binding domain"/>
    <property type="match status" value="1"/>
</dbReference>
<evidence type="ECO:0000313" key="6">
    <source>
        <dbReference type="EMBL" id="QTX32122.1"/>
    </source>
</evidence>
<dbReference type="InterPro" id="IPR011711">
    <property type="entry name" value="GntR_C"/>
</dbReference>
<sequence>MVENREIAVPMALLLVMAEAEGPLGAGAAREALLRDGVDISEATAGRLLRDLEREGLALKVGVQGRKLTEKGREAAAEICRRRTNEASAEALLEALRPTDKGELVDLVVARRALETETARLAALNGTEEELERLREIVAETRRLTSAGRSMAGSDGAFHAQIARMSHNSILEAALHLIWHNGQYSPLLEAIRHKQGRTLGSDHERLFQAIASRDGERARLAMTEHLNNVLRDVEALPDDGA</sequence>
<reference evidence="7" key="1">
    <citation type="submission" date="2021-04" db="EMBL/GenBank/DDBJ databases">
        <title>A novel Synergistetes isolate from a pyrite-forming mixed culture.</title>
        <authorList>
            <person name="Bunk B."/>
            <person name="Sproer C."/>
            <person name="Spring S."/>
            <person name="Pester M."/>
        </authorList>
    </citation>
    <scope>NUCLEOTIDE SEQUENCE [LARGE SCALE GENOMIC DNA]</scope>
    <source>
        <strain evidence="7">J.5.4.2-T.3.5.2</strain>
    </source>
</reference>
<evidence type="ECO:0000256" key="1">
    <source>
        <dbReference type="ARBA" id="ARBA00023015"/>
    </source>
</evidence>
<name>A0A9Q7AM35_9BACT</name>
<feature type="domain" description="GntR C-terminal" evidence="5">
    <location>
        <begin position="106"/>
        <end position="228"/>
    </location>
</feature>
<organism evidence="6 7">
    <name type="scientific">Aminithiophilus ramosus</name>
    <dbReference type="NCBI Taxonomy" id="3029084"/>
    <lineage>
        <taxon>Bacteria</taxon>
        <taxon>Thermotogati</taxon>
        <taxon>Synergistota</taxon>
        <taxon>Synergistia</taxon>
        <taxon>Synergistales</taxon>
        <taxon>Aminithiophilaceae</taxon>
        <taxon>Aminithiophilus</taxon>
    </lineage>
</organism>
<dbReference type="EMBL" id="CP072943">
    <property type="protein sequence ID" value="QTX32122.1"/>
    <property type="molecule type" value="Genomic_DNA"/>
</dbReference>
<keyword evidence="2" id="KW-0238">DNA-binding</keyword>
<dbReference type="PANTHER" id="PTHR43537:SF5">
    <property type="entry name" value="UXU OPERON TRANSCRIPTIONAL REGULATOR"/>
    <property type="match status" value="1"/>
</dbReference>
<dbReference type="InterPro" id="IPR008920">
    <property type="entry name" value="TF_FadR/GntR_C"/>
</dbReference>
<dbReference type="InterPro" id="IPR013668">
    <property type="entry name" value="RNase_R_HTH_12"/>
</dbReference>
<accession>A0A9Q7AM35</accession>
<dbReference type="SMART" id="SM00895">
    <property type="entry name" value="FCD"/>
    <property type="match status" value="1"/>
</dbReference>
<dbReference type="SUPFAM" id="SSF48008">
    <property type="entry name" value="GntR ligand-binding domain-like"/>
    <property type="match status" value="1"/>
</dbReference>
<evidence type="ECO:0000313" key="7">
    <source>
        <dbReference type="Proteomes" id="UP000671879"/>
    </source>
</evidence>
<evidence type="ECO:0000256" key="3">
    <source>
        <dbReference type="ARBA" id="ARBA00023163"/>
    </source>
</evidence>
<keyword evidence="3" id="KW-0804">Transcription</keyword>
<dbReference type="PANTHER" id="PTHR43537">
    <property type="entry name" value="TRANSCRIPTIONAL REGULATOR, GNTR FAMILY"/>
    <property type="match status" value="1"/>
</dbReference>
<dbReference type="Gene3D" id="1.20.120.530">
    <property type="entry name" value="GntR ligand-binding domain-like"/>
    <property type="match status" value="1"/>
</dbReference>
<evidence type="ECO:0000256" key="4">
    <source>
        <dbReference type="SAM" id="Coils"/>
    </source>
</evidence>
<dbReference type="AlphaFoldDB" id="A0A9Q7AM35"/>
<protein>
    <submittedName>
        <fullName evidence="6">FCD domain-containing protein</fullName>
    </submittedName>
</protein>
<dbReference type="Pfam" id="PF08461">
    <property type="entry name" value="WHD_RNase_R"/>
    <property type="match status" value="1"/>
</dbReference>
<dbReference type="Proteomes" id="UP000671879">
    <property type="component" value="Chromosome"/>
</dbReference>
<gene>
    <name evidence="6" type="ORF">KAR29_12560</name>
</gene>
<dbReference type="Pfam" id="PF07729">
    <property type="entry name" value="FCD"/>
    <property type="match status" value="1"/>
</dbReference>
<dbReference type="KEGG" id="aram:KAR29_12560"/>
<evidence type="ECO:0000259" key="5">
    <source>
        <dbReference type="SMART" id="SM00895"/>
    </source>
</evidence>